<dbReference type="PANTHER" id="PTHR35871">
    <property type="entry name" value="EXPRESSED PROTEIN"/>
    <property type="match status" value="1"/>
</dbReference>
<sequence>LDNEDVFLACHTWLINQELGIILPNDFLNTINQKILPRLLSIIKRLISRNIAYLWLPRLGFYCHETKKGLYMDRYERPNVFLLLINELLSYTVQYEEDKAGIWHTIQPLLPIGVQVYVIYFHDKSYFYGFNYKKSLWLANSQQKMPGKSKGRLIHDSEFVGPEGRIRVLNNKGIFIPDDPDLDAR</sequence>
<name>A0A2J6TNL2_9HELO</name>
<protein>
    <submittedName>
        <fullName evidence="1">Uncharacterized protein</fullName>
    </submittedName>
</protein>
<dbReference type="AlphaFoldDB" id="A0A2J6TNL2"/>
<keyword evidence="2" id="KW-1185">Reference proteome</keyword>
<reference evidence="1 2" key="1">
    <citation type="submission" date="2016-04" db="EMBL/GenBank/DDBJ databases">
        <title>A degradative enzymes factory behind the ericoid mycorrhizal symbiosis.</title>
        <authorList>
            <consortium name="DOE Joint Genome Institute"/>
            <person name="Martino E."/>
            <person name="Morin E."/>
            <person name="Grelet G."/>
            <person name="Kuo A."/>
            <person name="Kohler A."/>
            <person name="Daghino S."/>
            <person name="Barry K."/>
            <person name="Choi C."/>
            <person name="Cichocki N."/>
            <person name="Clum A."/>
            <person name="Copeland A."/>
            <person name="Hainaut M."/>
            <person name="Haridas S."/>
            <person name="Labutti K."/>
            <person name="Lindquist E."/>
            <person name="Lipzen A."/>
            <person name="Khouja H.-R."/>
            <person name="Murat C."/>
            <person name="Ohm R."/>
            <person name="Olson A."/>
            <person name="Spatafora J."/>
            <person name="Veneault-Fourrey C."/>
            <person name="Henrissat B."/>
            <person name="Grigoriev I."/>
            <person name="Martin F."/>
            <person name="Perotto S."/>
        </authorList>
    </citation>
    <scope>NUCLEOTIDE SEQUENCE [LARGE SCALE GENOMIC DNA]</scope>
    <source>
        <strain evidence="1 2">E</strain>
    </source>
</reference>
<dbReference type="OrthoDB" id="5393981at2759"/>
<accession>A0A2J6TNL2</accession>
<proteinExistence type="predicted"/>
<dbReference type="Proteomes" id="UP000235371">
    <property type="component" value="Unassembled WGS sequence"/>
</dbReference>
<feature type="non-terminal residue" evidence="1">
    <location>
        <position position="1"/>
    </location>
</feature>
<dbReference type="STRING" id="1095630.A0A2J6TNL2"/>
<dbReference type="GeneID" id="36582079"/>
<dbReference type="RefSeq" id="XP_024741517.1">
    <property type="nucleotide sequence ID" value="XM_024873999.1"/>
</dbReference>
<dbReference type="InParanoid" id="A0A2J6TNL2"/>
<evidence type="ECO:0000313" key="2">
    <source>
        <dbReference type="Proteomes" id="UP000235371"/>
    </source>
</evidence>
<evidence type="ECO:0000313" key="1">
    <source>
        <dbReference type="EMBL" id="PMD64613.1"/>
    </source>
</evidence>
<dbReference type="EMBL" id="KZ613747">
    <property type="protein sequence ID" value="PMD64613.1"/>
    <property type="molecule type" value="Genomic_DNA"/>
</dbReference>
<organism evidence="1 2">
    <name type="scientific">Hyaloscypha bicolor E</name>
    <dbReference type="NCBI Taxonomy" id="1095630"/>
    <lineage>
        <taxon>Eukaryota</taxon>
        <taxon>Fungi</taxon>
        <taxon>Dikarya</taxon>
        <taxon>Ascomycota</taxon>
        <taxon>Pezizomycotina</taxon>
        <taxon>Leotiomycetes</taxon>
        <taxon>Helotiales</taxon>
        <taxon>Hyaloscyphaceae</taxon>
        <taxon>Hyaloscypha</taxon>
        <taxon>Hyaloscypha bicolor</taxon>
    </lineage>
</organism>
<dbReference type="PANTHER" id="PTHR35871:SF1">
    <property type="entry name" value="CXC1-LIKE CYSTEINE CLUSTER ASSOCIATED WITH KDZ TRANSPOSASES DOMAIN-CONTAINING PROTEIN"/>
    <property type="match status" value="1"/>
</dbReference>
<gene>
    <name evidence="1" type="ORF">K444DRAFT_519913</name>
</gene>